<dbReference type="Proteomes" id="UP000005952">
    <property type="component" value="Chromosome"/>
</dbReference>
<gene>
    <name evidence="2" type="ORF">HYPDE_41028</name>
</gene>
<proteinExistence type="predicted"/>
<dbReference type="STRING" id="670307.HYPDE_41028"/>
<organism evidence="2 3">
    <name type="scientific">Hyphomicrobium denitrificans 1NES1</name>
    <dbReference type="NCBI Taxonomy" id="670307"/>
    <lineage>
        <taxon>Bacteria</taxon>
        <taxon>Pseudomonadati</taxon>
        <taxon>Pseudomonadota</taxon>
        <taxon>Alphaproteobacteria</taxon>
        <taxon>Hyphomicrobiales</taxon>
        <taxon>Hyphomicrobiaceae</taxon>
        <taxon>Hyphomicrobium</taxon>
    </lineage>
</organism>
<evidence type="ECO:0000259" key="1">
    <source>
        <dbReference type="PROSITE" id="PS50914"/>
    </source>
</evidence>
<dbReference type="KEGG" id="hdt:HYPDE_41028"/>
<keyword evidence="3" id="KW-1185">Reference proteome</keyword>
<dbReference type="Pfam" id="PF13189">
    <property type="entry name" value="Cytidylate_kin2"/>
    <property type="match status" value="1"/>
</dbReference>
<dbReference type="PROSITE" id="PS50914">
    <property type="entry name" value="BON"/>
    <property type="match status" value="1"/>
</dbReference>
<dbReference type="InterPro" id="IPR027417">
    <property type="entry name" value="P-loop_NTPase"/>
</dbReference>
<dbReference type="Gene3D" id="3.40.50.300">
    <property type="entry name" value="P-loop containing nucleotide triphosphate hydrolases"/>
    <property type="match status" value="1"/>
</dbReference>
<protein>
    <recommendedName>
        <fullName evidence="1">BON domain-containing protein</fullName>
    </recommendedName>
</protein>
<dbReference type="AlphaFoldDB" id="N0B8C5"/>
<dbReference type="EMBL" id="CP005587">
    <property type="protein sequence ID" value="AGK59874.1"/>
    <property type="molecule type" value="Genomic_DNA"/>
</dbReference>
<dbReference type="InterPro" id="IPR007055">
    <property type="entry name" value="BON_dom"/>
</dbReference>
<evidence type="ECO:0000313" key="2">
    <source>
        <dbReference type="EMBL" id="AGK59874.1"/>
    </source>
</evidence>
<feature type="domain" description="BON" evidence="1">
    <location>
        <begin position="213"/>
        <end position="283"/>
    </location>
</feature>
<dbReference type="eggNOG" id="COG2823">
    <property type="taxonomic scope" value="Bacteria"/>
</dbReference>
<dbReference type="HOGENOM" id="CLU_065155_0_0_5"/>
<reference evidence="2 3" key="1">
    <citation type="journal article" date="2013" name="Genome Announc.">
        <title>Genome sequences for three denitrifying bacterial strains isolated from a uranium- and nitrate-contaminated subsurface environment.</title>
        <authorList>
            <person name="Venkatramanan R."/>
            <person name="Prakash O."/>
            <person name="Woyke T."/>
            <person name="Chain P."/>
            <person name="Goodwin L.A."/>
            <person name="Watson D."/>
            <person name="Brooks S."/>
            <person name="Kostka J.E."/>
            <person name="Green S.J."/>
        </authorList>
    </citation>
    <scope>NUCLEOTIDE SEQUENCE [LARGE SCALE GENOMIC DNA]</scope>
    <source>
        <strain evidence="2 3">1NES1</strain>
    </source>
</reference>
<accession>N0B8C5</accession>
<evidence type="ECO:0000313" key="3">
    <source>
        <dbReference type="Proteomes" id="UP000005952"/>
    </source>
</evidence>
<sequence length="289" mass="32163">MHPPARDPAKEDTMAVIAMTREMATRGSEVAAGLANQLGLAIVHHEIVEHDIAERAGMPESEVHRFLEGETSLMERWTLDRKRMSRYTAQEILELAAKGNVLIRGWGATYLLKSVPHVICVRICAPMLFRERVLIERLGVGIATNARREIERSDAAHNGTMQRLFGIDWEDPSLYAIVLNSARVPVADCVEHIVRLAESSTFQESEQSRNVLLDQLILFRARAAMDRRFGPRSNQNCFDVHVLGGKILLTGATTDEQMIVDAVRLLQGVEGVTTVESKVAHVAFIPHGD</sequence>
<name>N0B8C5_9HYPH</name>